<dbReference type="InterPro" id="IPR036047">
    <property type="entry name" value="F-box-like_dom_sf"/>
</dbReference>
<protein>
    <recommendedName>
        <fullName evidence="3">F-box domain-containing protein</fullName>
    </recommendedName>
</protein>
<organism evidence="1 2">
    <name type="scientific">Naegleria lovaniensis</name>
    <name type="common">Amoeba</name>
    <dbReference type="NCBI Taxonomy" id="51637"/>
    <lineage>
        <taxon>Eukaryota</taxon>
        <taxon>Discoba</taxon>
        <taxon>Heterolobosea</taxon>
        <taxon>Tetramitia</taxon>
        <taxon>Eutetramitia</taxon>
        <taxon>Vahlkampfiidae</taxon>
        <taxon>Naegleria</taxon>
    </lineage>
</organism>
<evidence type="ECO:0000313" key="2">
    <source>
        <dbReference type="Proteomes" id="UP000816034"/>
    </source>
</evidence>
<name>A0AA88GWF2_NAELO</name>
<keyword evidence="2" id="KW-1185">Reference proteome</keyword>
<dbReference type="GeneID" id="68094480"/>
<dbReference type="Gene3D" id="1.20.1280.50">
    <property type="match status" value="1"/>
</dbReference>
<reference evidence="1 2" key="1">
    <citation type="journal article" date="2018" name="BMC Genomics">
        <title>The genome of Naegleria lovaniensis, the basis for a comparative approach to unravel pathogenicity factors of the human pathogenic amoeba N. fowleri.</title>
        <authorList>
            <person name="Liechti N."/>
            <person name="Schurch N."/>
            <person name="Bruggmann R."/>
            <person name="Wittwer M."/>
        </authorList>
    </citation>
    <scope>NUCLEOTIDE SEQUENCE [LARGE SCALE GENOMIC DNA]</scope>
    <source>
        <strain evidence="1 2">ATCC 30569</strain>
    </source>
</reference>
<gene>
    <name evidence="1" type="ORF">C9374_002024</name>
</gene>
<dbReference type="EMBL" id="PYSW02000014">
    <property type="protein sequence ID" value="KAG2386989.1"/>
    <property type="molecule type" value="Genomic_DNA"/>
</dbReference>
<sequence>MFSMQSIAIELVHDLIFFYFHKRRISLSVPFDHRENTTMMNQELQQITHRSDMYDIVSENWLHMETVLKETPFMSRYDHAEERRSALSVLWTYFDRNCELLSLLNLEEFKKSTNQLLNDFLGERLAELLYLVVPMKKENICMDCVDLEISNQIQELVRKKPKVQAIPFKENYSQEPLWLNDDILSHVLSYLIFPREMRSISLTCKRLYYFLHYSTNFSWISHLTLPNQGKMVRQDTVVLHDSLSVDVVSFIQRLFKTYQGFTNISSISKIFNYFHEHPENGRNTFLLHKLLKKEIPTMGRSRQILTRYSSIIMNSGISGPIIG</sequence>
<dbReference type="RefSeq" id="XP_044550981.1">
    <property type="nucleotide sequence ID" value="XM_044691397.1"/>
</dbReference>
<dbReference type="AlphaFoldDB" id="A0AA88GWF2"/>
<dbReference type="Proteomes" id="UP000816034">
    <property type="component" value="Unassembled WGS sequence"/>
</dbReference>
<evidence type="ECO:0008006" key="3">
    <source>
        <dbReference type="Google" id="ProtNLM"/>
    </source>
</evidence>
<evidence type="ECO:0000313" key="1">
    <source>
        <dbReference type="EMBL" id="KAG2386989.1"/>
    </source>
</evidence>
<comment type="caution">
    <text evidence="1">The sequence shown here is derived from an EMBL/GenBank/DDBJ whole genome shotgun (WGS) entry which is preliminary data.</text>
</comment>
<proteinExistence type="predicted"/>
<dbReference type="SUPFAM" id="SSF81383">
    <property type="entry name" value="F-box domain"/>
    <property type="match status" value="1"/>
</dbReference>
<accession>A0AA88GWF2</accession>